<dbReference type="Proteomes" id="UP000706333">
    <property type="component" value="Unassembled WGS sequence"/>
</dbReference>
<dbReference type="AlphaFoldDB" id="A0A934TK23"/>
<evidence type="ECO:0000313" key="4">
    <source>
        <dbReference type="EMBL" id="MBK5927205.1"/>
    </source>
</evidence>
<accession>A0A934TK23</accession>
<dbReference type="PROSITE" id="PS51186">
    <property type="entry name" value="GNAT"/>
    <property type="match status" value="1"/>
</dbReference>
<dbReference type="PANTHER" id="PTHR43072">
    <property type="entry name" value="N-ACETYLTRANSFERASE"/>
    <property type="match status" value="1"/>
</dbReference>
<name>A0A934TK23_9RHOB</name>
<proteinExistence type="predicted"/>
<evidence type="ECO:0000313" key="5">
    <source>
        <dbReference type="Proteomes" id="UP000706333"/>
    </source>
</evidence>
<dbReference type="InterPro" id="IPR016181">
    <property type="entry name" value="Acyl_CoA_acyltransferase"/>
</dbReference>
<reference evidence="4" key="1">
    <citation type="submission" date="2017-05" db="EMBL/GenBank/DDBJ databases">
        <authorList>
            <person name="Imhoff J.F."/>
            <person name="Rahn T."/>
            <person name="Kuenzel S."/>
            <person name="Neulinger S.C."/>
        </authorList>
    </citation>
    <scope>NUCLEOTIDE SEQUENCE</scope>
    <source>
        <strain evidence="4">LMG 28126</strain>
    </source>
</reference>
<dbReference type="GO" id="GO:0016747">
    <property type="term" value="F:acyltransferase activity, transferring groups other than amino-acyl groups"/>
    <property type="evidence" value="ECO:0007669"/>
    <property type="project" value="InterPro"/>
</dbReference>
<dbReference type="Pfam" id="PF00583">
    <property type="entry name" value="Acetyltransf_1"/>
    <property type="match status" value="1"/>
</dbReference>
<evidence type="ECO:0000259" key="3">
    <source>
        <dbReference type="PROSITE" id="PS51186"/>
    </source>
</evidence>
<evidence type="ECO:0000256" key="1">
    <source>
        <dbReference type="ARBA" id="ARBA00022679"/>
    </source>
</evidence>
<sequence length="170" mass="17906">MTVRAACADDAPAIAAIWAPIIRDTVITFYPHIRTAEEVAAMIAGRQAAGHAFLVAERAGAILGFASYSQFRAGPGYVHSMEHTVNLAPEARGHGTGAALMRAIEDHAARAGHHALIGAVTACNAGSLAFHRRLGFAEVGRIPGAGWKFGRFHDLVLVHKQPRARPSAGS</sequence>
<dbReference type="EMBL" id="NHSD01000218">
    <property type="protein sequence ID" value="MBK5927205.1"/>
    <property type="molecule type" value="Genomic_DNA"/>
</dbReference>
<keyword evidence="5" id="KW-1185">Reference proteome</keyword>
<feature type="domain" description="N-acetyltransferase" evidence="3">
    <location>
        <begin position="1"/>
        <end position="162"/>
    </location>
</feature>
<evidence type="ECO:0000256" key="2">
    <source>
        <dbReference type="ARBA" id="ARBA00023315"/>
    </source>
</evidence>
<keyword evidence="1" id="KW-0808">Transferase</keyword>
<keyword evidence="2" id="KW-0012">Acyltransferase</keyword>
<protein>
    <submittedName>
        <fullName evidence="4">GNAT family N-acetyltransferase</fullName>
    </submittedName>
</protein>
<comment type="caution">
    <text evidence="4">The sequence shown here is derived from an EMBL/GenBank/DDBJ whole genome shotgun (WGS) entry which is preliminary data.</text>
</comment>
<dbReference type="InterPro" id="IPR000182">
    <property type="entry name" value="GNAT_dom"/>
</dbReference>
<reference evidence="4" key="2">
    <citation type="journal article" date="2020" name="Microorganisms">
        <title>Osmotic Adaptation and Compatible Solute Biosynthesis of Phototrophic Bacteria as Revealed from Genome Analyses.</title>
        <authorList>
            <person name="Imhoff J.F."/>
            <person name="Rahn T."/>
            <person name="Kunzel S."/>
            <person name="Keller A."/>
            <person name="Neulinger S.C."/>
        </authorList>
    </citation>
    <scope>NUCLEOTIDE SEQUENCE</scope>
    <source>
        <strain evidence="4">LMG 28126</strain>
    </source>
</reference>
<dbReference type="SUPFAM" id="SSF55729">
    <property type="entry name" value="Acyl-CoA N-acyltransferases (Nat)"/>
    <property type="match status" value="1"/>
</dbReference>
<dbReference type="Gene3D" id="3.40.630.30">
    <property type="match status" value="1"/>
</dbReference>
<dbReference type="CDD" id="cd04301">
    <property type="entry name" value="NAT_SF"/>
    <property type="match status" value="1"/>
</dbReference>
<gene>
    <name evidence="4" type="ORF">CCR87_07600</name>
</gene>
<dbReference type="RefSeq" id="WP_201156967.1">
    <property type="nucleotide sequence ID" value="NZ_NHSD01000218.1"/>
</dbReference>
<organism evidence="4 5">
    <name type="scientific">Rhodobaculum claviforme</name>
    <dbReference type="NCBI Taxonomy" id="1549854"/>
    <lineage>
        <taxon>Bacteria</taxon>
        <taxon>Pseudomonadati</taxon>
        <taxon>Pseudomonadota</taxon>
        <taxon>Alphaproteobacteria</taxon>
        <taxon>Rhodobacterales</taxon>
        <taxon>Paracoccaceae</taxon>
        <taxon>Rhodobaculum</taxon>
    </lineage>
</organism>
<dbReference type="PANTHER" id="PTHR43072:SF23">
    <property type="entry name" value="UPF0039 PROTEIN C11D3.02C"/>
    <property type="match status" value="1"/>
</dbReference>